<dbReference type="AlphaFoldDB" id="A0A7J6WVB7"/>
<organism evidence="1 2">
    <name type="scientific">Thalictrum thalictroides</name>
    <name type="common">Rue-anemone</name>
    <name type="synonym">Anemone thalictroides</name>
    <dbReference type="NCBI Taxonomy" id="46969"/>
    <lineage>
        <taxon>Eukaryota</taxon>
        <taxon>Viridiplantae</taxon>
        <taxon>Streptophyta</taxon>
        <taxon>Embryophyta</taxon>
        <taxon>Tracheophyta</taxon>
        <taxon>Spermatophyta</taxon>
        <taxon>Magnoliopsida</taxon>
        <taxon>Ranunculales</taxon>
        <taxon>Ranunculaceae</taxon>
        <taxon>Thalictroideae</taxon>
        <taxon>Thalictrum</taxon>
    </lineage>
</organism>
<evidence type="ECO:0000313" key="1">
    <source>
        <dbReference type="EMBL" id="KAF5201366.1"/>
    </source>
</evidence>
<keyword evidence="2" id="KW-1185">Reference proteome</keyword>
<accession>A0A7J6WVB7</accession>
<sequence>MRLPAVQQLVDRGHVGYLIRDCPRGSSSLGVGVGIVEDPSSSYLVEQWESRNALIFELKDPNMKQIVVDVKAHCWYWMLGDSSRRGH</sequence>
<dbReference type="Proteomes" id="UP000554482">
    <property type="component" value="Unassembled WGS sequence"/>
</dbReference>
<gene>
    <name evidence="1" type="ORF">FRX31_009052</name>
</gene>
<evidence type="ECO:0000313" key="2">
    <source>
        <dbReference type="Proteomes" id="UP000554482"/>
    </source>
</evidence>
<reference evidence="1 2" key="1">
    <citation type="submission" date="2020-06" db="EMBL/GenBank/DDBJ databases">
        <title>Transcriptomic and genomic resources for Thalictrum thalictroides and T. hernandezii: Facilitating candidate gene discovery in an emerging model plant lineage.</title>
        <authorList>
            <person name="Arias T."/>
            <person name="Riano-Pachon D.M."/>
            <person name="Di Stilio V.S."/>
        </authorList>
    </citation>
    <scope>NUCLEOTIDE SEQUENCE [LARGE SCALE GENOMIC DNA]</scope>
    <source>
        <strain evidence="2">cv. WT478/WT964</strain>
        <tissue evidence="1">Leaves</tissue>
    </source>
</reference>
<dbReference type="EMBL" id="JABWDY010009528">
    <property type="protein sequence ID" value="KAF5201366.1"/>
    <property type="molecule type" value="Genomic_DNA"/>
</dbReference>
<name>A0A7J6WVB7_THATH</name>
<protein>
    <submittedName>
        <fullName evidence="1">Uncharacterized protein</fullName>
    </submittedName>
</protein>
<comment type="caution">
    <text evidence="1">The sequence shown here is derived from an EMBL/GenBank/DDBJ whole genome shotgun (WGS) entry which is preliminary data.</text>
</comment>
<proteinExistence type="predicted"/>